<sequence length="337" mass="36141">MRGITSAVCAFALMSMPLAVGGTPASAAPGAVVVSTSDDVGQLVEIKVFSPSMQRSIALKVLRPKDTHTPAPTLYLLNGAGGGEDAANWFGQTDAVEFFADKHVNVVIPMEGAFSYYTDWLAPDEGLAETLENNGRNMWATFLTKELPPVVDSTFGTTGVNALAGISMAGTSVLDLTIQSPTLYRSAAAYSGCAMTSDPIGQAFVKTVIDMGGGEAENMWGPFDSDQWREHDPYLQAHRLPNIPMYISSGSGFPGIHDTLANARLDNDTRKLLNQTLVGGTIEAATNFCTTRLAQRTTELGRTNITYNIRPVGTHSWGYWQDDLHNSWPMIAQSIGA</sequence>
<evidence type="ECO:0000256" key="1">
    <source>
        <dbReference type="SAM" id="SignalP"/>
    </source>
</evidence>
<dbReference type="Proteomes" id="UP000290439">
    <property type="component" value="Chromosome"/>
</dbReference>
<organism evidence="2 3">
    <name type="scientific">Nocardia cyriacigeorgica</name>
    <dbReference type="NCBI Taxonomy" id="135487"/>
    <lineage>
        <taxon>Bacteria</taxon>
        <taxon>Bacillati</taxon>
        <taxon>Actinomycetota</taxon>
        <taxon>Actinomycetes</taxon>
        <taxon>Mycobacteriales</taxon>
        <taxon>Nocardiaceae</taxon>
        <taxon>Nocardia</taxon>
    </lineage>
</organism>
<dbReference type="PANTHER" id="PTHR48098">
    <property type="entry name" value="ENTEROCHELIN ESTERASE-RELATED"/>
    <property type="match status" value="1"/>
</dbReference>
<dbReference type="PANTHER" id="PTHR48098:SF1">
    <property type="entry name" value="DIACYLGLYCEROL ACYLTRANSFERASE_MYCOLYLTRANSFERASE AG85A"/>
    <property type="match status" value="1"/>
</dbReference>
<dbReference type="Gene3D" id="3.40.50.1820">
    <property type="entry name" value="alpha/beta hydrolase"/>
    <property type="match status" value="1"/>
</dbReference>
<keyword evidence="2" id="KW-0808">Transferase</keyword>
<accession>A0A4V6IBP9</accession>
<dbReference type="Pfam" id="PF00756">
    <property type="entry name" value="Esterase"/>
    <property type="match status" value="1"/>
</dbReference>
<protein>
    <submittedName>
        <fullName evidence="2">Mycolyl transferase 85A</fullName>
        <ecNumber evidence="2">2.3.1.-</ecNumber>
    </submittedName>
</protein>
<dbReference type="InterPro" id="IPR029058">
    <property type="entry name" value="AB_hydrolase_fold"/>
</dbReference>
<feature type="chain" id="PRO_5020977366" evidence="1">
    <location>
        <begin position="28"/>
        <end position="337"/>
    </location>
</feature>
<evidence type="ECO:0000313" key="2">
    <source>
        <dbReference type="EMBL" id="VFA96643.1"/>
    </source>
</evidence>
<keyword evidence="1" id="KW-0732">Signal</keyword>
<dbReference type="AlphaFoldDB" id="A0A4V6IBP9"/>
<dbReference type="RefSeq" id="WP_232052025.1">
    <property type="nucleotide sequence ID" value="NZ_LR215973.1"/>
</dbReference>
<feature type="signal peptide" evidence="1">
    <location>
        <begin position="1"/>
        <end position="27"/>
    </location>
</feature>
<dbReference type="EC" id="2.3.1.-" evidence="2"/>
<dbReference type="GO" id="GO:0016747">
    <property type="term" value="F:acyltransferase activity, transferring groups other than amino-acyl groups"/>
    <property type="evidence" value="ECO:0007669"/>
    <property type="project" value="TreeGrafter"/>
</dbReference>
<dbReference type="EMBL" id="LR215973">
    <property type="protein sequence ID" value="VFA96643.1"/>
    <property type="molecule type" value="Genomic_DNA"/>
</dbReference>
<reference evidence="2 3" key="1">
    <citation type="submission" date="2019-02" db="EMBL/GenBank/DDBJ databases">
        <authorList>
            <consortium name="Pathogen Informatics"/>
        </authorList>
    </citation>
    <scope>NUCLEOTIDE SEQUENCE [LARGE SCALE GENOMIC DNA]</scope>
    <source>
        <strain evidence="2 3">3012STDY6756504</strain>
    </source>
</reference>
<proteinExistence type="predicted"/>
<gene>
    <name evidence="2" type="primary">fbpA_2</name>
    <name evidence="2" type="ORF">NCTC10797_00397</name>
</gene>
<dbReference type="InterPro" id="IPR050583">
    <property type="entry name" value="Mycobacterial_A85_antigen"/>
</dbReference>
<name>A0A4V6IBP9_9NOCA</name>
<evidence type="ECO:0000313" key="3">
    <source>
        <dbReference type="Proteomes" id="UP000290439"/>
    </source>
</evidence>
<dbReference type="InterPro" id="IPR000801">
    <property type="entry name" value="Esterase-like"/>
</dbReference>
<dbReference type="SUPFAM" id="SSF53474">
    <property type="entry name" value="alpha/beta-Hydrolases"/>
    <property type="match status" value="1"/>
</dbReference>
<keyword evidence="2" id="KW-0012">Acyltransferase</keyword>